<dbReference type="Gene3D" id="1.20.950.20">
    <property type="entry name" value="Transmembrane di-heme cytochromes, Chain C"/>
    <property type="match status" value="1"/>
</dbReference>
<dbReference type="InterPro" id="IPR051817">
    <property type="entry name" value="FDH_cytochrome_b556_subunit"/>
</dbReference>
<dbReference type="GO" id="GO:0009326">
    <property type="term" value="C:formate dehydrogenase complex"/>
    <property type="evidence" value="ECO:0007669"/>
    <property type="project" value="TreeGrafter"/>
</dbReference>
<keyword evidence="5 6" id="KW-0472">Membrane</keyword>
<comment type="caution">
    <text evidence="8">The sequence shown here is derived from an EMBL/GenBank/DDBJ whole genome shotgun (WGS) entry which is preliminary data.</text>
</comment>
<protein>
    <recommendedName>
        <fullName evidence="7">Cytochrome b561 bacterial/Ni-hydrogenase domain-containing protein</fullName>
    </recommendedName>
</protein>
<name>A0A1W9S3Z6_9BACT</name>
<dbReference type="SUPFAM" id="SSF81342">
    <property type="entry name" value="Transmembrane di-heme cytochromes"/>
    <property type="match status" value="1"/>
</dbReference>
<dbReference type="PANTHER" id="PTHR30074:SF6">
    <property type="entry name" value="FORMATE DEHYDROGENASE GAMMA SUBUNIT"/>
    <property type="match status" value="1"/>
</dbReference>
<dbReference type="GO" id="GO:0022904">
    <property type="term" value="P:respiratory electron transport chain"/>
    <property type="evidence" value="ECO:0007669"/>
    <property type="project" value="InterPro"/>
</dbReference>
<dbReference type="EMBL" id="NATQ01000015">
    <property type="protein sequence ID" value="OQX91020.1"/>
    <property type="molecule type" value="Genomic_DNA"/>
</dbReference>
<feature type="transmembrane region" description="Helical" evidence="6">
    <location>
        <begin position="159"/>
        <end position="181"/>
    </location>
</feature>
<feature type="transmembrane region" description="Helical" evidence="6">
    <location>
        <begin position="76"/>
        <end position="94"/>
    </location>
</feature>
<dbReference type="InterPro" id="IPR011577">
    <property type="entry name" value="Cyt_b561_bac/Ni-Hgenase"/>
</dbReference>
<reference evidence="9" key="1">
    <citation type="submission" date="2017-03" db="EMBL/GenBank/DDBJ databases">
        <title>Novel pathways for hydrocarbon cycling and metabolic interdependencies in hydrothermal sediment communities.</title>
        <authorList>
            <person name="Dombrowski N."/>
            <person name="Seitz K."/>
            <person name="Teske A."/>
            <person name="Baker B."/>
        </authorList>
    </citation>
    <scope>NUCLEOTIDE SEQUENCE [LARGE SCALE GENOMIC DNA]</scope>
</reference>
<dbReference type="GO" id="GO:0009055">
    <property type="term" value="F:electron transfer activity"/>
    <property type="evidence" value="ECO:0007669"/>
    <property type="project" value="InterPro"/>
</dbReference>
<evidence type="ECO:0000256" key="1">
    <source>
        <dbReference type="ARBA" id="ARBA00004651"/>
    </source>
</evidence>
<evidence type="ECO:0000256" key="4">
    <source>
        <dbReference type="ARBA" id="ARBA00022989"/>
    </source>
</evidence>
<keyword evidence="2" id="KW-1003">Cell membrane</keyword>
<feature type="transmembrane region" description="Helical" evidence="6">
    <location>
        <begin position="131"/>
        <end position="153"/>
    </location>
</feature>
<evidence type="ECO:0000256" key="3">
    <source>
        <dbReference type="ARBA" id="ARBA00022692"/>
    </source>
</evidence>
<keyword evidence="4 6" id="KW-1133">Transmembrane helix</keyword>
<dbReference type="GO" id="GO:0015944">
    <property type="term" value="P:formate oxidation"/>
    <property type="evidence" value="ECO:0007669"/>
    <property type="project" value="TreeGrafter"/>
</dbReference>
<dbReference type="Proteomes" id="UP000192611">
    <property type="component" value="Unassembled WGS sequence"/>
</dbReference>
<proteinExistence type="predicted"/>
<organism evidence="8 9">
    <name type="scientific">Candidatus Coatesbacteria bacterium 4484_99</name>
    <dbReference type="NCBI Taxonomy" id="1970774"/>
    <lineage>
        <taxon>Bacteria</taxon>
        <taxon>Candidatus Coatesiibacteriota</taxon>
    </lineage>
</organism>
<dbReference type="GO" id="GO:0005886">
    <property type="term" value="C:plasma membrane"/>
    <property type="evidence" value="ECO:0007669"/>
    <property type="project" value="UniProtKB-SubCell"/>
</dbReference>
<dbReference type="AlphaFoldDB" id="A0A1W9S3Z6"/>
<evidence type="ECO:0000256" key="2">
    <source>
        <dbReference type="ARBA" id="ARBA00022475"/>
    </source>
</evidence>
<dbReference type="PANTHER" id="PTHR30074">
    <property type="entry name" value="FORMATE DEHYDROGENASE, NITRATE-INDUCIBLE, CYTOCHROME B556 FDN SUBUNIT"/>
    <property type="match status" value="1"/>
</dbReference>
<feature type="domain" description="Cytochrome b561 bacterial/Ni-hydrogenase" evidence="7">
    <location>
        <begin position="27"/>
        <end position="194"/>
    </location>
</feature>
<feature type="transmembrane region" description="Helical" evidence="6">
    <location>
        <begin position="37"/>
        <end position="56"/>
    </location>
</feature>
<evidence type="ECO:0000256" key="6">
    <source>
        <dbReference type="SAM" id="Phobius"/>
    </source>
</evidence>
<dbReference type="GO" id="GO:0036397">
    <property type="term" value="F:formate dehydrogenase (quinone) activity"/>
    <property type="evidence" value="ECO:0007669"/>
    <property type="project" value="TreeGrafter"/>
</dbReference>
<gene>
    <name evidence="8" type="ORF">B6D57_01215</name>
</gene>
<evidence type="ECO:0000313" key="8">
    <source>
        <dbReference type="EMBL" id="OQX91020.1"/>
    </source>
</evidence>
<dbReference type="Pfam" id="PF01292">
    <property type="entry name" value="Ni_hydr_CYTB"/>
    <property type="match status" value="1"/>
</dbReference>
<accession>A0A1W9S3Z6</accession>
<keyword evidence="3 6" id="KW-0812">Transmembrane</keyword>
<sequence length="216" mass="25052">GASLIHFIAFGRKKVYVAEGERPTVIRHGGFQRFIHLLNIISFVMLTITGFSRMFAPNFFADWVFGGMDTMSNWHYIFGAVFTVSIVITFIMWVKDSTFKKEDWKWLKSLGGYLWKTDDIPSHKFNAGQKIYFWLTVIFGLIMIITGITMALMDNPWQFIHSTHAIVASVFVAMVLGHLYLSLIANEKTIRAIFIGTVYKSWAEKFHSLWRYEEKI</sequence>
<comment type="subcellular location">
    <subcellularLocation>
        <location evidence="1">Cell membrane</location>
        <topology evidence="1">Multi-pass membrane protein</topology>
    </subcellularLocation>
</comment>
<evidence type="ECO:0000313" key="9">
    <source>
        <dbReference type="Proteomes" id="UP000192611"/>
    </source>
</evidence>
<dbReference type="InterPro" id="IPR016174">
    <property type="entry name" value="Di-haem_cyt_TM"/>
</dbReference>
<evidence type="ECO:0000259" key="7">
    <source>
        <dbReference type="Pfam" id="PF01292"/>
    </source>
</evidence>
<dbReference type="GO" id="GO:0009061">
    <property type="term" value="P:anaerobic respiration"/>
    <property type="evidence" value="ECO:0007669"/>
    <property type="project" value="TreeGrafter"/>
</dbReference>
<evidence type="ECO:0000256" key="5">
    <source>
        <dbReference type="ARBA" id="ARBA00023136"/>
    </source>
</evidence>
<feature type="non-terminal residue" evidence="8">
    <location>
        <position position="1"/>
    </location>
</feature>